<dbReference type="PROSITE" id="PS51037">
    <property type="entry name" value="YEATS"/>
    <property type="match status" value="1"/>
</dbReference>
<dbReference type="AlphaFoldDB" id="A0AAD1S986"/>
<dbReference type="Gene3D" id="1.20.1270.290">
    <property type="match status" value="1"/>
</dbReference>
<dbReference type="InterPro" id="IPR052790">
    <property type="entry name" value="YEATS_domain"/>
</dbReference>
<evidence type="ECO:0000256" key="2">
    <source>
        <dbReference type="PROSITE-ProRule" id="PRU00376"/>
    </source>
</evidence>
<feature type="compositionally biased region" description="Low complexity" evidence="3">
    <location>
        <begin position="332"/>
        <end position="356"/>
    </location>
</feature>
<keyword evidence="6" id="KW-1185">Reference proteome</keyword>
<dbReference type="GO" id="GO:0003682">
    <property type="term" value="F:chromatin binding"/>
    <property type="evidence" value="ECO:0007669"/>
    <property type="project" value="TreeGrafter"/>
</dbReference>
<dbReference type="PANTHER" id="PTHR47827">
    <property type="entry name" value="AHD DOMAIN-CONTAINING PROTEIN"/>
    <property type="match status" value="1"/>
</dbReference>
<dbReference type="EMBL" id="OW240916">
    <property type="protein sequence ID" value="CAH2293920.1"/>
    <property type="molecule type" value="Genomic_DNA"/>
</dbReference>
<feature type="compositionally biased region" description="Acidic residues" evidence="3">
    <location>
        <begin position="318"/>
        <end position="329"/>
    </location>
</feature>
<dbReference type="GO" id="GO:0045893">
    <property type="term" value="P:positive regulation of DNA-templated transcription"/>
    <property type="evidence" value="ECO:0007669"/>
    <property type="project" value="TreeGrafter"/>
</dbReference>
<feature type="compositionally biased region" description="Acidic residues" evidence="3">
    <location>
        <begin position="380"/>
        <end position="395"/>
    </location>
</feature>
<dbReference type="Proteomes" id="UP001295444">
    <property type="component" value="Chromosome 05"/>
</dbReference>
<feature type="domain" description="YEATS" evidence="4">
    <location>
        <begin position="1"/>
        <end position="191"/>
    </location>
</feature>
<feature type="compositionally biased region" description="Low complexity" evidence="3">
    <location>
        <begin position="265"/>
        <end position="282"/>
    </location>
</feature>
<dbReference type="GO" id="GO:0008023">
    <property type="term" value="C:transcription elongation factor complex"/>
    <property type="evidence" value="ECO:0007669"/>
    <property type="project" value="TreeGrafter"/>
</dbReference>
<evidence type="ECO:0000313" key="5">
    <source>
        <dbReference type="EMBL" id="CAH2293920.1"/>
    </source>
</evidence>
<feature type="compositionally biased region" description="Polar residues" evidence="3">
    <location>
        <begin position="225"/>
        <end position="236"/>
    </location>
</feature>
<gene>
    <name evidence="5" type="ORF">PECUL_23A056850</name>
</gene>
<feature type="compositionally biased region" description="Basic and acidic residues" evidence="3">
    <location>
        <begin position="283"/>
        <end position="310"/>
    </location>
</feature>
<dbReference type="Gene3D" id="2.60.40.1970">
    <property type="entry name" value="YEATS domain"/>
    <property type="match status" value="1"/>
</dbReference>
<evidence type="ECO:0000256" key="3">
    <source>
        <dbReference type="SAM" id="MobiDB-lite"/>
    </source>
</evidence>
<name>A0AAD1S986_PELCU</name>
<evidence type="ECO:0000313" key="6">
    <source>
        <dbReference type="Proteomes" id="UP001295444"/>
    </source>
</evidence>
<accession>A0AAD1S986</accession>
<feature type="region of interest" description="Disordered" evidence="3">
    <location>
        <begin position="378"/>
        <end position="441"/>
    </location>
</feature>
<dbReference type="PANTHER" id="PTHR47827:SF5">
    <property type="entry name" value="PROTEIN AF-9"/>
    <property type="match status" value="1"/>
</dbReference>
<dbReference type="InterPro" id="IPR040930">
    <property type="entry name" value="AF-9_AHD"/>
</dbReference>
<dbReference type="InterPro" id="IPR055129">
    <property type="entry name" value="YEATS_dom"/>
</dbReference>
<dbReference type="FunFam" id="1.20.1270.290:FF:000001">
    <property type="entry name" value="MLLT3, super elongation complex subunit"/>
    <property type="match status" value="1"/>
</dbReference>
<feature type="compositionally biased region" description="Low complexity" evidence="3">
    <location>
        <begin position="135"/>
        <end position="153"/>
    </location>
</feature>
<comment type="subcellular location">
    <subcellularLocation>
        <location evidence="2">Nucleus</location>
    </subcellularLocation>
</comment>
<feature type="region of interest" description="Disordered" evidence="3">
    <location>
        <begin position="122"/>
        <end position="365"/>
    </location>
</feature>
<dbReference type="Pfam" id="PF17793">
    <property type="entry name" value="AHD"/>
    <property type="match status" value="1"/>
</dbReference>
<organism evidence="5 6">
    <name type="scientific">Pelobates cultripes</name>
    <name type="common">Western spadefoot toad</name>
    <dbReference type="NCBI Taxonomy" id="61616"/>
    <lineage>
        <taxon>Eukaryota</taxon>
        <taxon>Metazoa</taxon>
        <taxon>Chordata</taxon>
        <taxon>Craniata</taxon>
        <taxon>Vertebrata</taxon>
        <taxon>Euteleostomi</taxon>
        <taxon>Amphibia</taxon>
        <taxon>Batrachia</taxon>
        <taxon>Anura</taxon>
        <taxon>Pelobatoidea</taxon>
        <taxon>Pelobatidae</taxon>
        <taxon>Pelobates</taxon>
    </lineage>
</organism>
<feature type="compositionally biased region" description="Low complexity" evidence="3">
    <location>
        <begin position="414"/>
        <end position="427"/>
    </location>
</feature>
<dbReference type="Pfam" id="PF03366">
    <property type="entry name" value="YEATS"/>
    <property type="match status" value="1"/>
</dbReference>
<proteinExistence type="predicted"/>
<dbReference type="CDD" id="cd16906">
    <property type="entry name" value="YEATS_AF-9_like"/>
    <property type="match status" value="1"/>
</dbReference>
<protein>
    <submittedName>
        <fullName evidence="5">AF-9 isoform X4</fullName>
    </submittedName>
</protein>
<feature type="compositionally biased region" description="Basic and acidic residues" evidence="3">
    <location>
        <begin position="161"/>
        <end position="224"/>
    </location>
</feature>
<evidence type="ECO:0000256" key="1">
    <source>
        <dbReference type="ARBA" id="ARBA00023242"/>
    </source>
</evidence>
<feature type="compositionally biased region" description="Basic and acidic residues" evidence="3">
    <location>
        <begin position="237"/>
        <end position="257"/>
    </location>
</feature>
<sequence length="534" mass="59731">MCAVQVKLELGHRAQVRKKPTLEGFTHDWMVFVRGPEHSNIQHFVEKVVFHLHESFPRPKRVCKDPPYKVEESGYAGFILPIEVYFKNKIMVMSEGSTFSSGTSLHLPSLPSNSLSFSDVKKSKSFHGSKDPNKLISINSSSNTSGSSSVGLSKPHKSSKEHKEKSSKDSKEHRSAFKEPSREHTKSSKDSSKKPKENKPLKDEKIVPKMVFKEPKPMSKDPRCENNNILTVSSGHQQEKKLSSKRPTHTDSEDPLSRKRKKSSSESSLKTFSNSSLLVLSSSEKKPLKDKSQPKPGKVKVESEVLDKKKLPLPPFEDIVDPNDTDLEDNMSSKSESGQPSPASSTSSSSSSLAPPHNHRQDFFVSCTGTLRSIMKDFNSDENEEESDDAEDNDSESERTVHMHGGSRARRISLSDGSNSESSSVSSPLRNEPPTLLKTSNNQILEVKSPIKQSKSDKQIKNGDCDKAYLDELVELHRRLMTLRERHVLQQIVNLIEETGHFHITNTTFDFDLCSLDKTTVRKLQSYLETSGGS</sequence>
<reference evidence="5" key="1">
    <citation type="submission" date="2022-03" db="EMBL/GenBank/DDBJ databases">
        <authorList>
            <person name="Alioto T."/>
            <person name="Alioto T."/>
            <person name="Gomez Garrido J."/>
        </authorList>
    </citation>
    <scope>NUCLEOTIDE SEQUENCE</scope>
</reference>
<keyword evidence="1 2" id="KW-0539">Nucleus</keyword>
<dbReference type="InterPro" id="IPR038704">
    <property type="entry name" value="YEAST_sf"/>
</dbReference>
<evidence type="ECO:0000259" key="4">
    <source>
        <dbReference type="PROSITE" id="PS51037"/>
    </source>
</evidence>